<comment type="similarity">
    <text evidence="2">Belongs to the mitochondrion-specific ribosomal protein mL51 family.</text>
</comment>
<sequence>MLKSKLLSDNNVVRDYSSTKTPYSPDEFDTPSPYKRPGPRDYGFETKLRTGGMLARGVKNSRLKYKPKNNWSSEKALFGQNDYIDILGDENIRPVDLIQGPKWVVGFNGNELQRISRRLRLDGKKLKLEKPTVHKNLNKRLWYLYKKYNSHRVSKYK</sequence>
<protein>
    <recommendedName>
        <fullName evidence="7">Large ribosomal subunit protein mL51</fullName>
    </recommendedName>
    <alternativeName>
        <fullName evidence="8">39S ribosomal protein L51, mitochondrial</fullName>
    </alternativeName>
</protein>
<keyword evidence="3" id="KW-0809">Transit peptide</keyword>
<dbReference type="GO" id="GO:0003735">
    <property type="term" value="F:structural constituent of ribosome"/>
    <property type="evidence" value="ECO:0007669"/>
    <property type="project" value="InterPro"/>
</dbReference>
<evidence type="ECO:0000313" key="10">
    <source>
        <dbReference type="EMBL" id="ESO91346.1"/>
    </source>
</evidence>
<evidence type="ECO:0000256" key="3">
    <source>
        <dbReference type="ARBA" id="ARBA00022946"/>
    </source>
</evidence>
<evidence type="ECO:0000256" key="6">
    <source>
        <dbReference type="ARBA" id="ARBA00023274"/>
    </source>
</evidence>
<dbReference type="STRING" id="225164.V4ADG4"/>
<dbReference type="AlphaFoldDB" id="V4ADG4"/>
<dbReference type="OrthoDB" id="10059330at2759"/>
<evidence type="ECO:0000256" key="8">
    <source>
        <dbReference type="ARBA" id="ARBA00035419"/>
    </source>
</evidence>
<dbReference type="GeneID" id="20236103"/>
<comment type="subcellular location">
    <subcellularLocation>
        <location evidence="1">Mitochondrion</location>
    </subcellularLocation>
</comment>
<organism evidence="10 11">
    <name type="scientific">Lottia gigantea</name>
    <name type="common">Giant owl limpet</name>
    <dbReference type="NCBI Taxonomy" id="225164"/>
    <lineage>
        <taxon>Eukaryota</taxon>
        <taxon>Metazoa</taxon>
        <taxon>Spiralia</taxon>
        <taxon>Lophotrochozoa</taxon>
        <taxon>Mollusca</taxon>
        <taxon>Gastropoda</taxon>
        <taxon>Patellogastropoda</taxon>
        <taxon>Lottioidea</taxon>
        <taxon>Lottiidae</taxon>
        <taxon>Lottia</taxon>
    </lineage>
</organism>
<dbReference type="RefSeq" id="XP_009058041.1">
    <property type="nucleotide sequence ID" value="XM_009059793.1"/>
</dbReference>
<dbReference type="KEGG" id="lgi:LOTGIDRAFT_153781"/>
<evidence type="ECO:0000256" key="1">
    <source>
        <dbReference type="ARBA" id="ARBA00004173"/>
    </source>
</evidence>
<evidence type="ECO:0000313" key="11">
    <source>
        <dbReference type="Proteomes" id="UP000030746"/>
    </source>
</evidence>
<dbReference type="OMA" id="RPKNAWS"/>
<dbReference type="CTD" id="20236103"/>
<keyword evidence="6" id="KW-0687">Ribonucleoprotein</keyword>
<evidence type="ECO:0000256" key="5">
    <source>
        <dbReference type="ARBA" id="ARBA00023128"/>
    </source>
</evidence>
<feature type="compositionally biased region" description="Polar residues" evidence="9">
    <location>
        <begin position="7"/>
        <end position="22"/>
    </location>
</feature>
<gene>
    <name evidence="10" type="ORF">LOTGIDRAFT_153781</name>
</gene>
<accession>V4ADG4</accession>
<dbReference type="InterPro" id="IPR019373">
    <property type="entry name" value="Ribosomal_mL51"/>
</dbReference>
<dbReference type="EMBL" id="KB202283">
    <property type="protein sequence ID" value="ESO91346.1"/>
    <property type="molecule type" value="Genomic_DNA"/>
</dbReference>
<evidence type="ECO:0000256" key="2">
    <source>
        <dbReference type="ARBA" id="ARBA00010972"/>
    </source>
</evidence>
<dbReference type="PANTHER" id="PTHR13409:SF0">
    <property type="entry name" value="LARGE RIBOSOMAL SUBUNIT PROTEIN ML51"/>
    <property type="match status" value="1"/>
</dbReference>
<dbReference type="PANTHER" id="PTHR13409">
    <property type="entry name" value="MITOCHONDRIAL 39S RIBOSOMAL PROTEIN L51"/>
    <property type="match status" value="1"/>
</dbReference>
<evidence type="ECO:0000256" key="4">
    <source>
        <dbReference type="ARBA" id="ARBA00022980"/>
    </source>
</evidence>
<name>V4ADG4_LOTGI</name>
<evidence type="ECO:0000256" key="7">
    <source>
        <dbReference type="ARBA" id="ARBA00035182"/>
    </source>
</evidence>
<keyword evidence="4" id="KW-0689">Ribosomal protein</keyword>
<evidence type="ECO:0000256" key="9">
    <source>
        <dbReference type="SAM" id="MobiDB-lite"/>
    </source>
</evidence>
<keyword evidence="5" id="KW-0496">Mitochondrion</keyword>
<dbReference type="Proteomes" id="UP000030746">
    <property type="component" value="Unassembled WGS sequence"/>
</dbReference>
<proteinExistence type="inferred from homology"/>
<dbReference type="GO" id="GO:0006412">
    <property type="term" value="P:translation"/>
    <property type="evidence" value="ECO:0007669"/>
    <property type="project" value="TreeGrafter"/>
</dbReference>
<dbReference type="GO" id="GO:0005762">
    <property type="term" value="C:mitochondrial large ribosomal subunit"/>
    <property type="evidence" value="ECO:0007669"/>
    <property type="project" value="TreeGrafter"/>
</dbReference>
<keyword evidence="11" id="KW-1185">Reference proteome</keyword>
<dbReference type="HOGENOM" id="CLU_1679934_0_0_1"/>
<dbReference type="Pfam" id="PF10244">
    <property type="entry name" value="MRP-L51"/>
    <property type="match status" value="1"/>
</dbReference>
<feature type="region of interest" description="Disordered" evidence="9">
    <location>
        <begin position="1"/>
        <end position="43"/>
    </location>
</feature>
<reference evidence="10 11" key="1">
    <citation type="journal article" date="2013" name="Nature">
        <title>Insights into bilaterian evolution from three spiralian genomes.</title>
        <authorList>
            <person name="Simakov O."/>
            <person name="Marletaz F."/>
            <person name="Cho S.J."/>
            <person name="Edsinger-Gonzales E."/>
            <person name="Havlak P."/>
            <person name="Hellsten U."/>
            <person name="Kuo D.H."/>
            <person name="Larsson T."/>
            <person name="Lv J."/>
            <person name="Arendt D."/>
            <person name="Savage R."/>
            <person name="Osoegawa K."/>
            <person name="de Jong P."/>
            <person name="Grimwood J."/>
            <person name="Chapman J.A."/>
            <person name="Shapiro H."/>
            <person name="Aerts A."/>
            <person name="Otillar R.P."/>
            <person name="Terry A.Y."/>
            <person name="Boore J.L."/>
            <person name="Grigoriev I.V."/>
            <person name="Lindberg D.R."/>
            <person name="Seaver E.C."/>
            <person name="Weisblat D.A."/>
            <person name="Putnam N.H."/>
            <person name="Rokhsar D.S."/>
        </authorList>
    </citation>
    <scope>NUCLEOTIDE SEQUENCE [LARGE SCALE GENOMIC DNA]</scope>
</reference>